<comment type="caution">
    <text evidence="2">The sequence shown here is derived from an EMBL/GenBank/DDBJ whole genome shotgun (WGS) entry which is preliminary data.</text>
</comment>
<evidence type="ECO:0000313" key="2">
    <source>
        <dbReference type="EMBL" id="GFR30446.1"/>
    </source>
</evidence>
<name>A0A8X6M1A6_TRICU</name>
<gene>
    <name evidence="2" type="ORF">TNCT_202461</name>
</gene>
<reference evidence="2" key="1">
    <citation type="submission" date="2020-07" db="EMBL/GenBank/DDBJ databases">
        <title>Multicomponent nature underlies the extraordinary mechanical properties of spider dragline silk.</title>
        <authorList>
            <person name="Kono N."/>
            <person name="Nakamura H."/>
            <person name="Mori M."/>
            <person name="Yoshida Y."/>
            <person name="Ohtoshi R."/>
            <person name="Malay A.D."/>
            <person name="Moran D.A.P."/>
            <person name="Tomita M."/>
            <person name="Numata K."/>
            <person name="Arakawa K."/>
        </authorList>
    </citation>
    <scope>NUCLEOTIDE SEQUENCE</scope>
</reference>
<dbReference type="OrthoDB" id="6439480at2759"/>
<protein>
    <submittedName>
        <fullName evidence="2">Uncharacterized protein</fullName>
    </submittedName>
</protein>
<accession>A0A8X6M1A6</accession>
<proteinExistence type="predicted"/>
<organism evidence="2 3">
    <name type="scientific">Trichonephila clavata</name>
    <name type="common">Joro spider</name>
    <name type="synonym">Nephila clavata</name>
    <dbReference type="NCBI Taxonomy" id="2740835"/>
    <lineage>
        <taxon>Eukaryota</taxon>
        <taxon>Metazoa</taxon>
        <taxon>Ecdysozoa</taxon>
        <taxon>Arthropoda</taxon>
        <taxon>Chelicerata</taxon>
        <taxon>Arachnida</taxon>
        <taxon>Araneae</taxon>
        <taxon>Araneomorphae</taxon>
        <taxon>Entelegynae</taxon>
        <taxon>Araneoidea</taxon>
        <taxon>Nephilidae</taxon>
        <taxon>Trichonephila</taxon>
    </lineage>
</organism>
<dbReference type="AlphaFoldDB" id="A0A8X6M1A6"/>
<evidence type="ECO:0000313" key="3">
    <source>
        <dbReference type="Proteomes" id="UP000887116"/>
    </source>
</evidence>
<dbReference type="EMBL" id="BMAO01029241">
    <property type="protein sequence ID" value="GFR30446.1"/>
    <property type="molecule type" value="Genomic_DNA"/>
</dbReference>
<evidence type="ECO:0000256" key="1">
    <source>
        <dbReference type="SAM" id="MobiDB-lite"/>
    </source>
</evidence>
<dbReference type="Proteomes" id="UP000887116">
    <property type="component" value="Unassembled WGS sequence"/>
</dbReference>
<feature type="region of interest" description="Disordered" evidence="1">
    <location>
        <begin position="1"/>
        <end position="34"/>
    </location>
</feature>
<sequence length="118" mass="13526">MALLSMKKGKMKPKSRSARENLSETTGVAGHRHPISRCETNRKRARMFSKVGNCFQNTNTSAPLCSDTIINRTFGFLDINVRSYPCRNNRFRYQIDIYDCLEFSNLINSGFCLMVIYG</sequence>
<keyword evidence="3" id="KW-1185">Reference proteome</keyword>
<feature type="compositionally biased region" description="Basic residues" evidence="1">
    <location>
        <begin position="7"/>
        <end position="16"/>
    </location>
</feature>